<feature type="transmembrane region" description="Helical" evidence="9">
    <location>
        <begin position="152"/>
        <end position="174"/>
    </location>
</feature>
<name>A0A543DL45_9PSEU</name>
<dbReference type="NCBIfam" id="TIGR01297">
    <property type="entry name" value="CDF"/>
    <property type="match status" value="1"/>
</dbReference>
<evidence type="ECO:0000256" key="5">
    <source>
        <dbReference type="ARBA" id="ARBA00022989"/>
    </source>
</evidence>
<evidence type="ECO:0000256" key="8">
    <source>
        <dbReference type="SAM" id="MobiDB-lite"/>
    </source>
</evidence>
<dbReference type="InterPro" id="IPR027470">
    <property type="entry name" value="Cation_efflux_CTD"/>
</dbReference>
<dbReference type="AlphaFoldDB" id="A0A543DL45"/>
<dbReference type="SUPFAM" id="SSF161111">
    <property type="entry name" value="Cation efflux protein transmembrane domain-like"/>
    <property type="match status" value="1"/>
</dbReference>
<evidence type="ECO:0000256" key="3">
    <source>
        <dbReference type="ARBA" id="ARBA00022448"/>
    </source>
</evidence>
<comment type="similarity">
    <text evidence="2">Belongs to the cation diffusion facilitator (CDF) transporter (TC 2.A.4) family. SLC30A subfamily.</text>
</comment>
<sequence length="315" mass="32089">MGHGHGHGHSAEGDRKRLGVALAVTLLTAVLGAVGAALSGSLALLADLGHLLTDAGALAAALVASLLAARPSSLRRTYGLGRVEVLVAGLNAIALMIVVVWVAVEGVQRLFTPADVPGLPLLVIGVLGLAGNVVSLLVLAGGDRRDMNMRGAMLHVLGDALGSVGVLVAAAVLLTTGWPYADTVASLFIVALVVPRAVGLLREVGHVLLEGAPRGIDVAEVQDALRGVPGVADVHDLHVWAINDRKPSVSAHVVLDGVDGHGGCGDGSVLDRAARTLRERFGLAHSTLQVEHHAHAGHEESCEEPPAPRRGTGAG</sequence>
<dbReference type="SUPFAM" id="SSF160240">
    <property type="entry name" value="Cation efflux protein cytoplasmic domain-like"/>
    <property type="match status" value="1"/>
</dbReference>
<evidence type="ECO:0000256" key="2">
    <source>
        <dbReference type="ARBA" id="ARBA00008873"/>
    </source>
</evidence>
<dbReference type="Proteomes" id="UP000315677">
    <property type="component" value="Unassembled WGS sequence"/>
</dbReference>
<feature type="transmembrane region" description="Helical" evidence="9">
    <location>
        <begin position="20"/>
        <end position="45"/>
    </location>
</feature>
<dbReference type="PANTHER" id="PTHR11562:SF17">
    <property type="entry name" value="RE54080P-RELATED"/>
    <property type="match status" value="1"/>
</dbReference>
<feature type="transmembrane region" description="Helical" evidence="9">
    <location>
        <begin position="116"/>
        <end position="140"/>
    </location>
</feature>
<keyword evidence="5 9" id="KW-1133">Transmembrane helix</keyword>
<feature type="domain" description="Cation efflux protein transmembrane" evidence="10">
    <location>
        <begin position="20"/>
        <end position="209"/>
    </location>
</feature>
<keyword evidence="6" id="KW-0406">Ion transport</keyword>
<evidence type="ECO:0000256" key="1">
    <source>
        <dbReference type="ARBA" id="ARBA00004141"/>
    </source>
</evidence>
<accession>A0A543DL45</accession>
<gene>
    <name evidence="12" type="ORF">FB558_5812</name>
</gene>
<dbReference type="InterPro" id="IPR002524">
    <property type="entry name" value="Cation_efflux"/>
</dbReference>
<feature type="region of interest" description="Disordered" evidence="8">
    <location>
        <begin position="293"/>
        <end position="315"/>
    </location>
</feature>
<protein>
    <submittedName>
        <fullName evidence="12">Cobalt-zinc-cadmium efflux system protein</fullName>
    </submittedName>
</protein>
<evidence type="ECO:0000313" key="12">
    <source>
        <dbReference type="EMBL" id="TQM10031.1"/>
    </source>
</evidence>
<dbReference type="Gene3D" id="1.20.1510.10">
    <property type="entry name" value="Cation efflux protein transmembrane domain"/>
    <property type="match status" value="1"/>
</dbReference>
<evidence type="ECO:0000256" key="4">
    <source>
        <dbReference type="ARBA" id="ARBA00022692"/>
    </source>
</evidence>
<comment type="subcellular location">
    <subcellularLocation>
        <location evidence="1">Membrane</location>
        <topology evidence="1">Multi-pass membrane protein</topology>
    </subcellularLocation>
</comment>
<evidence type="ECO:0000256" key="6">
    <source>
        <dbReference type="ARBA" id="ARBA00023065"/>
    </source>
</evidence>
<dbReference type="InterPro" id="IPR058533">
    <property type="entry name" value="Cation_efflux_TM"/>
</dbReference>
<dbReference type="OrthoDB" id="9809646at2"/>
<feature type="domain" description="Cation efflux protein cytoplasmic" evidence="11">
    <location>
        <begin position="213"/>
        <end position="292"/>
    </location>
</feature>
<dbReference type="InterPro" id="IPR036837">
    <property type="entry name" value="Cation_efflux_CTD_sf"/>
</dbReference>
<keyword evidence="4 9" id="KW-0812">Transmembrane</keyword>
<dbReference type="GO" id="GO:0005385">
    <property type="term" value="F:zinc ion transmembrane transporter activity"/>
    <property type="evidence" value="ECO:0007669"/>
    <property type="project" value="TreeGrafter"/>
</dbReference>
<keyword evidence="7 9" id="KW-0472">Membrane</keyword>
<dbReference type="Pfam" id="PF16916">
    <property type="entry name" value="ZT_dimer"/>
    <property type="match status" value="1"/>
</dbReference>
<comment type="caution">
    <text evidence="12">The sequence shown here is derived from an EMBL/GenBank/DDBJ whole genome shotgun (WGS) entry which is preliminary data.</text>
</comment>
<organism evidence="12 13">
    <name type="scientific">Pseudonocardia kunmingensis</name>
    <dbReference type="NCBI Taxonomy" id="630975"/>
    <lineage>
        <taxon>Bacteria</taxon>
        <taxon>Bacillati</taxon>
        <taxon>Actinomycetota</taxon>
        <taxon>Actinomycetes</taxon>
        <taxon>Pseudonocardiales</taxon>
        <taxon>Pseudonocardiaceae</taxon>
        <taxon>Pseudonocardia</taxon>
    </lineage>
</organism>
<evidence type="ECO:0000256" key="9">
    <source>
        <dbReference type="SAM" id="Phobius"/>
    </source>
</evidence>
<evidence type="ECO:0000256" key="7">
    <source>
        <dbReference type="ARBA" id="ARBA00023136"/>
    </source>
</evidence>
<keyword evidence="3" id="KW-0813">Transport</keyword>
<dbReference type="Pfam" id="PF01545">
    <property type="entry name" value="Cation_efflux"/>
    <property type="match status" value="1"/>
</dbReference>
<reference evidence="12 13" key="1">
    <citation type="submission" date="2019-06" db="EMBL/GenBank/DDBJ databases">
        <title>Sequencing the genomes of 1000 actinobacteria strains.</title>
        <authorList>
            <person name="Klenk H.-P."/>
        </authorList>
    </citation>
    <scope>NUCLEOTIDE SEQUENCE [LARGE SCALE GENOMIC DNA]</scope>
    <source>
        <strain evidence="12 13">DSM 45301</strain>
    </source>
</reference>
<feature type="transmembrane region" description="Helical" evidence="9">
    <location>
        <begin position="180"/>
        <end position="198"/>
    </location>
</feature>
<dbReference type="PANTHER" id="PTHR11562">
    <property type="entry name" value="CATION EFFLUX PROTEIN/ ZINC TRANSPORTER"/>
    <property type="match status" value="1"/>
</dbReference>
<evidence type="ECO:0000313" key="13">
    <source>
        <dbReference type="Proteomes" id="UP000315677"/>
    </source>
</evidence>
<dbReference type="EMBL" id="VFPA01000003">
    <property type="protein sequence ID" value="TQM10031.1"/>
    <property type="molecule type" value="Genomic_DNA"/>
</dbReference>
<proteinExistence type="inferred from homology"/>
<dbReference type="InterPro" id="IPR027469">
    <property type="entry name" value="Cation_efflux_TMD_sf"/>
</dbReference>
<evidence type="ECO:0000259" key="10">
    <source>
        <dbReference type="Pfam" id="PF01545"/>
    </source>
</evidence>
<feature type="transmembrane region" description="Helical" evidence="9">
    <location>
        <begin position="81"/>
        <end position="104"/>
    </location>
</feature>
<evidence type="ECO:0000259" key="11">
    <source>
        <dbReference type="Pfam" id="PF16916"/>
    </source>
</evidence>
<keyword evidence="13" id="KW-1185">Reference proteome</keyword>
<feature type="transmembrane region" description="Helical" evidence="9">
    <location>
        <begin position="51"/>
        <end position="69"/>
    </location>
</feature>
<dbReference type="InterPro" id="IPR050681">
    <property type="entry name" value="CDF/SLC30A"/>
</dbReference>
<dbReference type="GO" id="GO:0005886">
    <property type="term" value="C:plasma membrane"/>
    <property type="evidence" value="ECO:0007669"/>
    <property type="project" value="TreeGrafter"/>
</dbReference>